<evidence type="ECO:0000259" key="2">
    <source>
        <dbReference type="Pfam" id="PF03732"/>
    </source>
</evidence>
<accession>A0A7J7G1H0</accession>
<protein>
    <recommendedName>
        <fullName evidence="2">Retrotransposon gag domain-containing protein</fullName>
    </recommendedName>
</protein>
<feature type="region of interest" description="Disordered" evidence="1">
    <location>
        <begin position="792"/>
        <end position="811"/>
    </location>
</feature>
<feature type="compositionally biased region" description="Polar residues" evidence="1">
    <location>
        <begin position="309"/>
        <end position="320"/>
    </location>
</feature>
<comment type="caution">
    <text evidence="3">The sequence shown here is derived from an EMBL/GenBank/DDBJ whole genome shotgun (WGS) entry which is preliminary data.</text>
</comment>
<reference evidence="4" key="1">
    <citation type="journal article" date="2020" name="Nat. Commun.">
        <title>Genome assembly of wild tea tree DASZ reveals pedigree and selection history of tea varieties.</title>
        <authorList>
            <person name="Zhang W."/>
            <person name="Zhang Y."/>
            <person name="Qiu H."/>
            <person name="Guo Y."/>
            <person name="Wan H."/>
            <person name="Zhang X."/>
            <person name="Scossa F."/>
            <person name="Alseekh S."/>
            <person name="Zhang Q."/>
            <person name="Wang P."/>
            <person name="Xu L."/>
            <person name="Schmidt M.H."/>
            <person name="Jia X."/>
            <person name="Li D."/>
            <person name="Zhu A."/>
            <person name="Guo F."/>
            <person name="Chen W."/>
            <person name="Ni D."/>
            <person name="Usadel B."/>
            <person name="Fernie A.R."/>
            <person name="Wen W."/>
        </authorList>
    </citation>
    <scope>NUCLEOTIDE SEQUENCE [LARGE SCALE GENOMIC DNA]</scope>
    <source>
        <strain evidence="4">cv. G240</strain>
    </source>
</reference>
<organism evidence="3 4">
    <name type="scientific">Camellia sinensis</name>
    <name type="common">Tea plant</name>
    <name type="synonym">Thea sinensis</name>
    <dbReference type="NCBI Taxonomy" id="4442"/>
    <lineage>
        <taxon>Eukaryota</taxon>
        <taxon>Viridiplantae</taxon>
        <taxon>Streptophyta</taxon>
        <taxon>Embryophyta</taxon>
        <taxon>Tracheophyta</taxon>
        <taxon>Spermatophyta</taxon>
        <taxon>Magnoliopsida</taxon>
        <taxon>eudicotyledons</taxon>
        <taxon>Gunneridae</taxon>
        <taxon>Pentapetalae</taxon>
        <taxon>asterids</taxon>
        <taxon>Ericales</taxon>
        <taxon>Theaceae</taxon>
        <taxon>Camellia</taxon>
    </lineage>
</organism>
<feature type="region of interest" description="Disordered" evidence="1">
    <location>
        <begin position="309"/>
        <end position="329"/>
    </location>
</feature>
<gene>
    <name evidence="3" type="ORF">HYC85_030468</name>
</gene>
<dbReference type="Pfam" id="PF03732">
    <property type="entry name" value="Retrotrans_gag"/>
    <property type="match status" value="1"/>
</dbReference>
<reference evidence="3 4" key="2">
    <citation type="submission" date="2020-07" db="EMBL/GenBank/DDBJ databases">
        <title>Genome assembly of wild tea tree DASZ reveals pedigree and selection history of tea varieties.</title>
        <authorList>
            <person name="Zhang W."/>
        </authorList>
    </citation>
    <scope>NUCLEOTIDE SEQUENCE [LARGE SCALE GENOMIC DNA]</scope>
    <source>
        <strain evidence="4">cv. G240</strain>
        <tissue evidence="3">Leaf</tissue>
    </source>
</reference>
<evidence type="ECO:0000256" key="1">
    <source>
        <dbReference type="SAM" id="MobiDB-lite"/>
    </source>
</evidence>
<dbReference type="PANTHER" id="PTHR33223">
    <property type="entry name" value="CCHC-TYPE DOMAIN-CONTAINING PROTEIN"/>
    <property type="match status" value="1"/>
</dbReference>
<evidence type="ECO:0000313" key="3">
    <source>
        <dbReference type="EMBL" id="KAF5934297.1"/>
    </source>
</evidence>
<feature type="compositionally biased region" description="Basic and acidic residues" evidence="1">
    <location>
        <begin position="885"/>
        <end position="899"/>
    </location>
</feature>
<feature type="region of interest" description="Disordered" evidence="1">
    <location>
        <begin position="882"/>
        <end position="932"/>
    </location>
</feature>
<sequence>MAIGTKLKLSAEKMMPVVSHNCFRQFRYPPKHSGLASFGDAAVSPASGLSNPLLCPASVCEPDSVFSISFPEGRERSCRPSLSGRRLRFVAVGHSAHFGARFPVFRDYWPSASVRDRLTDSVCSDFWHNSYFLPFEGHWGRRNPLRGRTPLSMLSSSFSGPRTACFGPRGFVLHRFSFIFGRWLCFITGKVTGGWEASNYLGNQTPCLPSAIPERFAGGLSCQGMTIRLTSCGLCQPAGTSSVFWDSVYLRVSVYGQNAVEAQSFSSAHMVASHIAFVQTQQTVMAQGSEEFATVTAALNQGTAMQAETSVETQRPSGASASHPALGPQPNFDPILPVEDLQYPNPRERLTQAQVLRPLVQPNEGTQPFHVDEFNPTAVKIANLEKQFKKAQGLNSIPGIEDGHTEAAIRLPDRFKMPYIDRFDGSGDPMVHIRLFLDVLKPMGLTKPQKLSLYGRTLSGVAATWYTKLEDTVKQNWEELAESFVDQYSYNTQVEMTIQELEATRQNPTEPFVEFVARWRAKASQMTDRRPSEKDQVQMMVRNLEHDMLQKLIVAPLFTFKSLHELGVQVENAFNSGIIPRTRELTRKVISRSTNAGSSTIPKPTEINTVTTADPFAKPSLQTAGPARAQDRTFTPLYMSLTSTLKALMEKGHLKPLDPQPLPNPLPARHNPAKYCMYHQQRGHGTDRCYCLRHEVQNLIDNRTIAPPSDPNDQTSPAYLNHIHILPSTFDPNIYITPAHLPKPEVFIPESMDLCMMGAPEPQPSQTCEPTISELMGLIKDLQKTVTDLASGTLAPSSTTPHTGSFMSRDSPMLERAAFEESQSLGGMEMSGRNKVGAGIGPHEHLQWDVEALKAEGLNKEQVLAVVAKAVDDTFAVQVGGGLNQREHREKDCHTRDDPTISNHPLRRDQQTQSAPADPFAGAPSKNPQALKYQPRGRRVFHALYMPLSKALQILVGQGHLKPLEPRPLPNPLPATHDTTRYCAYHQQTGHTTDTCFRLRHEVQDLFDNGVILPPGPTKSIGT</sequence>
<dbReference type="PANTHER" id="PTHR33223:SF8">
    <property type="entry name" value="OS04G0172440 PROTEIN"/>
    <property type="match status" value="1"/>
</dbReference>
<name>A0A7J7G1H0_CAMSI</name>
<dbReference type="EMBL" id="JACBKZ010000014">
    <property type="protein sequence ID" value="KAF5934297.1"/>
    <property type="molecule type" value="Genomic_DNA"/>
</dbReference>
<feature type="compositionally biased region" description="Polar residues" evidence="1">
    <location>
        <begin position="792"/>
        <end position="808"/>
    </location>
</feature>
<dbReference type="Proteomes" id="UP000593564">
    <property type="component" value="Unassembled WGS sequence"/>
</dbReference>
<keyword evidence="4" id="KW-1185">Reference proteome</keyword>
<dbReference type="InterPro" id="IPR005162">
    <property type="entry name" value="Retrotrans_gag_dom"/>
</dbReference>
<feature type="domain" description="Retrotransposon gag" evidence="2">
    <location>
        <begin position="457"/>
        <end position="544"/>
    </location>
</feature>
<dbReference type="AlphaFoldDB" id="A0A7J7G1H0"/>
<evidence type="ECO:0000313" key="4">
    <source>
        <dbReference type="Proteomes" id="UP000593564"/>
    </source>
</evidence>
<proteinExistence type="predicted"/>